<keyword evidence="5" id="KW-0560">Oxidoreductase</keyword>
<evidence type="ECO:0000256" key="2">
    <source>
        <dbReference type="ARBA" id="ARBA00022559"/>
    </source>
</evidence>
<dbReference type="Pfam" id="PF01328">
    <property type="entry name" value="Peroxidase_2"/>
    <property type="match status" value="1"/>
</dbReference>
<dbReference type="OrthoDB" id="407298at2759"/>
<evidence type="ECO:0000256" key="6">
    <source>
        <dbReference type="ARBA" id="ARBA00023004"/>
    </source>
</evidence>
<evidence type="ECO:0000256" key="3">
    <source>
        <dbReference type="ARBA" id="ARBA00022617"/>
    </source>
</evidence>
<keyword evidence="6" id="KW-0408">Iron</keyword>
<keyword evidence="8" id="KW-0472">Membrane</keyword>
<evidence type="ECO:0000256" key="5">
    <source>
        <dbReference type="ARBA" id="ARBA00023002"/>
    </source>
</evidence>
<dbReference type="PANTHER" id="PTHR33577">
    <property type="entry name" value="STERIGMATOCYSTIN BIOSYNTHESIS PEROXIDASE STCC-RELATED"/>
    <property type="match status" value="1"/>
</dbReference>
<protein>
    <recommendedName>
        <fullName evidence="9">Heme haloperoxidase family profile domain-containing protein</fullName>
    </recommendedName>
</protein>
<evidence type="ECO:0000313" key="10">
    <source>
        <dbReference type="EMBL" id="RMY90153.1"/>
    </source>
</evidence>
<comment type="cofactor">
    <cofactor evidence="1">
        <name>heme b</name>
        <dbReference type="ChEBI" id="CHEBI:60344"/>
    </cofactor>
</comment>
<evidence type="ECO:0000256" key="8">
    <source>
        <dbReference type="SAM" id="Phobius"/>
    </source>
</evidence>
<proteinExistence type="inferred from homology"/>
<dbReference type="InterPro" id="IPR000028">
    <property type="entry name" value="Chloroperoxidase"/>
</dbReference>
<dbReference type="PROSITE" id="PS51405">
    <property type="entry name" value="HEME_HALOPEROXIDASE"/>
    <property type="match status" value="1"/>
</dbReference>
<keyword evidence="4" id="KW-0479">Metal-binding</keyword>
<keyword evidence="8" id="KW-1133">Transmembrane helix</keyword>
<comment type="similarity">
    <text evidence="7">Belongs to the chloroperoxidase family.</text>
</comment>
<organism evidence="10 11">
    <name type="scientific">Hortaea werneckii</name>
    <name type="common">Black yeast</name>
    <name type="synonym">Cladosporium werneckii</name>
    <dbReference type="NCBI Taxonomy" id="91943"/>
    <lineage>
        <taxon>Eukaryota</taxon>
        <taxon>Fungi</taxon>
        <taxon>Dikarya</taxon>
        <taxon>Ascomycota</taxon>
        <taxon>Pezizomycotina</taxon>
        <taxon>Dothideomycetes</taxon>
        <taxon>Dothideomycetidae</taxon>
        <taxon>Mycosphaerellales</taxon>
        <taxon>Teratosphaeriaceae</taxon>
        <taxon>Hortaea</taxon>
    </lineage>
</organism>
<keyword evidence="2" id="KW-0575">Peroxidase</keyword>
<evidence type="ECO:0000256" key="1">
    <source>
        <dbReference type="ARBA" id="ARBA00001970"/>
    </source>
</evidence>
<dbReference type="Proteomes" id="UP000268823">
    <property type="component" value="Unassembled WGS sequence"/>
</dbReference>
<dbReference type="Gene3D" id="1.10.489.10">
    <property type="entry name" value="Chloroperoxidase-like"/>
    <property type="match status" value="1"/>
</dbReference>
<dbReference type="GO" id="GO:0004601">
    <property type="term" value="F:peroxidase activity"/>
    <property type="evidence" value="ECO:0007669"/>
    <property type="project" value="UniProtKB-KW"/>
</dbReference>
<name>A0A3M7FMY5_HORWE</name>
<dbReference type="AlphaFoldDB" id="A0A3M7FMY5"/>
<accession>A0A3M7FMY5</accession>
<evidence type="ECO:0000256" key="7">
    <source>
        <dbReference type="ARBA" id="ARBA00025795"/>
    </source>
</evidence>
<reference evidence="10 11" key="1">
    <citation type="journal article" date="2018" name="BMC Genomics">
        <title>Genomic evidence for intraspecific hybridization in a clonal and extremely halotolerant yeast.</title>
        <authorList>
            <person name="Gostincar C."/>
            <person name="Stajich J.E."/>
            <person name="Zupancic J."/>
            <person name="Zalar P."/>
            <person name="Gunde-Cimerman N."/>
        </authorList>
    </citation>
    <scope>NUCLEOTIDE SEQUENCE [LARGE SCALE GENOMIC DNA]</scope>
    <source>
        <strain evidence="10 11">EXF-2788</strain>
    </source>
</reference>
<keyword evidence="3" id="KW-0349">Heme</keyword>
<dbReference type="SUPFAM" id="SSF47571">
    <property type="entry name" value="Cloroperoxidase"/>
    <property type="match status" value="1"/>
</dbReference>
<dbReference type="VEuPathDB" id="FungiDB:BTJ68_06114"/>
<gene>
    <name evidence="10" type="ORF">D0861_03816</name>
</gene>
<dbReference type="PANTHER" id="PTHR33577:SF18">
    <property type="entry name" value="HEME HALOPEROXIDASE FAMILY PROFILE DOMAIN-CONTAINING PROTEIN"/>
    <property type="match status" value="1"/>
</dbReference>
<dbReference type="InterPro" id="IPR036851">
    <property type="entry name" value="Chloroperoxidase-like_sf"/>
</dbReference>
<evidence type="ECO:0000256" key="4">
    <source>
        <dbReference type="ARBA" id="ARBA00022723"/>
    </source>
</evidence>
<feature type="domain" description="Heme haloperoxidase family profile" evidence="9">
    <location>
        <begin position="25"/>
        <end position="232"/>
    </location>
</feature>
<keyword evidence="8" id="KW-0812">Transmembrane</keyword>
<feature type="transmembrane region" description="Helical" evidence="8">
    <location>
        <begin position="223"/>
        <end position="242"/>
    </location>
</feature>
<comment type="caution">
    <text evidence="10">The sequence shown here is derived from an EMBL/GenBank/DDBJ whole genome shotgun (WGS) entry which is preliminary data.</text>
</comment>
<sequence>MYLGFVDLCKSYFIRGPSNEDSHITNSAFHHQYIRGDIQNRGPCPALNALANHGYLPRDGKNMTIQQVEEALMTSLHQDKALASAISRPLNQILRPDGTFDLVDMRRHNYIEHDASLTRLDARQGDNYTFQPAMFQAMLKDARGGPVTVRSLARSYNRRKKERKADGGVALPWNLWFVNIVQTVSFLNTADTGGRLTQDVMFPFYEEERIPETILNNNNTRTLMGLLIYAAKLMVFIVLGWVT</sequence>
<evidence type="ECO:0000313" key="11">
    <source>
        <dbReference type="Proteomes" id="UP000268823"/>
    </source>
</evidence>
<dbReference type="GO" id="GO:0046872">
    <property type="term" value="F:metal ion binding"/>
    <property type="evidence" value="ECO:0007669"/>
    <property type="project" value="UniProtKB-KW"/>
</dbReference>
<evidence type="ECO:0000259" key="9">
    <source>
        <dbReference type="PROSITE" id="PS51405"/>
    </source>
</evidence>
<dbReference type="EMBL" id="QWIR01000055">
    <property type="protein sequence ID" value="RMY90153.1"/>
    <property type="molecule type" value="Genomic_DNA"/>
</dbReference>